<dbReference type="EMBL" id="JAKCXM010000005">
    <property type="protein sequence ID" value="KAJ0409230.1"/>
    <property type="molecule type" value="Genomic_DNA"/>
</dbReference>
<sequence length="232" mass="25767">MGSSTSKALHQEALEKPLEPLPVPIPIIHDTQYCIEAPTTYLVRHKYGKDESTITMWEYTDGKRAQDITFHVKSFNGVAVSYATSHGTRSFTVSNAARQQVIRAGCVGHADFAIKDASASRHDAPICMLKRSIAKWEPVIVGQVRNRSTGHVYAMGYTGNWKTKHIAQFWMASEKTPEIRRPIARTVGWGENDMRLAYQLEVTSGVDILALISMITVLDVSDEALSSDVFAQ</sequence>
<organism evidence="1 2">
    <name type="scientific">Pythium insidiosum</name>
    <name type="common">Pythiosis disease agent</name>
    <dbReference type="NCBI Taxonomy" id="114742"/>
    <lineage>
        <taxon>Eukaryota</taxon>
        <taxon>Sar</taxon>
        <taxon>Stramenopiles</taxon>
        <taxon>Oomycota</taxon>
        <taxon>Peronosporomycetes</taxon>
        <taxon>Pythiales</taxon>
        <taxon>Pythiaceae</taxon>
        <taxon>Pythium</taxon>
    </lineage>
</organism>
<name>A0AAD5QAJ9_PYTIN</name>
<dbReference type="Proteomes" id="UP001209570">
    <property type="component" value="Unassembled WGS sequence"/>
</dbReference>
<protein>
    <submittedName>
        <fullName evidence="1">Uncharacterized protein</fullName>
    </submittedName>
</protein>
<accession>A0AAD5QAJ9</accession>
<keyword evidence="2" id="KW-1185">Reference proteome</keyword>
<comment type="caution">
    <text evidence="1">The sequence shown here is derived from an EMBL/GenBank/DDBJ whole genome shotgun (WGS) entry which is preliminary data.</text>
</comment>
<proteinExistence type="predicted"/>
<reference evidence="1" key="1">
    <citation type="submission" date="2021-12" db="EMBL/GenBank/DDBJ databases">
        <title>Prjna785345.</title>
        <authorList>
            <person name="Rujirawat T."/>
            <person name="Krajaejun T."/>
        </authorList>
    </citation>
    <scope>NUCLEOTIDE SEQUENCE</scope>
    <source>
        <strain evidence="1">Pi057C3</strain>
    </source>
</reference>
<gene>
    <name evidence="1" type="ORF">P43SY_006727</name>
</gene>
<evidence type="ECO:0000313" key="1">
    <source>
        <dbReference type="EMBL" id="KAJ0409230.1"/>
    </source>
</evidence>
<dbReference type="AlphaFoldDB" id="A0AAD5QAJ9"/>
<evidence type="ECO:0000313" key="2">
    <source>
        <dbReference type="Proteomes" id="UP001209570"/>
    </source>
</evidence>